<feature type="binding site" evidence="6">
    <location>
        <position position="64"/>
    </location>
    <ligand>
        <name>a divalent metal cation</name>
        <dbReference type="ChEBI" id="CHEBI:60240"/>
        <label>2</label>
    </ligand>
</feature>
<comment type="subunit">
    <text evidence="2">Homohexamer.</text>
</comment>
<evidence type="ECO:0000256" key="1">
    <source>
        <dbReference type="ARBA" id="ARBA00006964"/>
    </source>
</evidence>
<dbReference type="InterPro" id="IPR036069">
    <property type="entry name" value="DUF34/NIF3_sf"/>
</dbReference>
<comment type="similarity">
    <text evidence="1 5">Belongs to the GTP cyclohydrolase I type 2/NIF3 family.</text>
</comment>
<protein>
    <recommendedName>
        <fullName evidence="3 5">GTP cyclohydrolase 1 type 2 homolog</fullName>
    </recommendedName>
</protein>
<comment type="caution">
    <text evidence="8">The sequence shown here is derived from an EMBL/GenBank/DDBJ whole genome shotgun (WGS) entry which is preliminary data.</text>
</comment>
<feature type="binding site" evidence="6">
    <location>
        <position position="103"/>
    </location>
    <ligand>
        <name>a divalent metal cation</name>
        <dbReference type="ChEBI" id="CHEBI:60240"/>
        <label>1</label>
    </ligand>
</feature>
<keyword evidence="4 5" id="KW-0479">Metal-binding</keyword>
<evidence type="ECO:0000313" key="8">
    <source>
        <dbReference type="EMBL" id="RRB02581.1"/>
    </source>
</evidence>
<feature type="region of interest" description="Disordered" evidence="7">
    <location>
        <begin position="181"/>
        <end position="201"/>
    </location>
</feature>
<evidence type="ECO:0000256" key="4">
    <source>
        <dbReference type="ARBA" id="ARBA00022723"/>
    </source>
</evidence>
<keyword evidence="9" id="KW-1185">Reference proteome</keyword>
<feature type="binding site" evidence="6">
    <location>
        <position position="335"/>
    </location>
    <ligand>
        <name>a divalent metal cation</name>
        <dbReference type="ChEBI" id="CHEBI:60240"/>
        <label>1</label>
    </ligand>
</feature>
<dbReference type="AlphaFoldDB" id="A0A3P1BNC7"/>
<dbReference type="EMBL" id="RQJO01000009">
    <property type="protein sequence ID" value="RRB02581.1"/>
    <property type="molecule type" value="Genomic_DNA"/>
</dbReference>
<dbReference type="PANTHER" id="PTHR13799">
    <property type="entry name" value="NGG1 INTERACTING FACTOR 3"/>
    <property type="match status" value="1"/>
</dbReference>
<name>A0A3P1BNC7_9BACT</name>
<evidence type="ECO:0000256" key="2">
    <source>
        <dbReference type="ARBA" id="ARBA00011643"/>
    </source>
</evidence>
<dbReference type="PANTHER" id="PTHR13799:SF14">
    <property type="entry name" value="GTP CYCLOHYDROLASE 1 TYPE 2 HOMOLOG"/>
    <property type="match status" value="1"/>
</dbReference>
<sequence length="373" mass="41036">MKIQDITAYLEQWAPLAYQESYDNAGLIVGNSAAAVTGVLVTLDVTEAVVEEAIRKNCNLIVAHHPIVFRGLKKLNGRNYVERVVIQAIKNDIAIYATHTNLDNIAGGVSFKIAEKLGLTNVRVLAPKSGMLTKLVTFVPNEKESPAYRHATQAVLDALYDAGVGQIGKYSHCSFQTEGTGTFQGNEDSNPTLGTAGEDQSAHENRVEVIFPAHLQNNVLAALRKVHPYEEVAYYLTSLTNENQEVGSGAVGELPEAMPETGFLAHLKKQMNLSVIRHTALRDQPVRRVAVCGGAGGFLLNDAIRAGADVFITADYKYHEFFDADHRILISDIGHYESEVYTKELIQQYLLKKNDTFAVILSEIDTNPVLYYL</sequence>
<dbReference type="Gene3D" id="3.40.1390.30">
    <property type="entry name" value="NIF3 (NGG1p interacting factor 3)-like"/>
    <property type="match status" value="1"/>
</dbReference>
<feature type="compositionally biased region" description="Polar residues" evidence="7">
    <location>
        <begin position="181"/>
        <end position="193"/>
    </location>
</feature>
<dbReference type="RefSeq" id="WP_124876744.1">
    <property type="nucleotide sequence ID" value="NZ_RQJO01000009.1"/>
</dbReference>
<evidence type="ECO:0000313" key="9">
    <source>
        <dbReference type="Proteomes" id="UP000271925"/>
    </source>
</evidence>
<dbReference type="Proteomes" id="UP000271925">
    <property type="component" value="Unassembled WGS sequence"/>
</dbReference>
<evidence type="ECO:0000256" key="3">
    <source>
        <dbReference type="ARBA" id="ARBA00022112"/>
    </source>
</evidence>
<dbReference type="InterPro" id="IPR002678">
    <property type="entry name" value="DUF34/NIF3"/>
</dbReference>
<evidence type="ECO:0000256" key="5">
    <source>
        <dbReference type="PIRNR" id="PIRNR037489"/>
    </source>
</evidence>
<proteinExistence type="inferred from homology"/>
<dbReference type="NCBIfam" id="TIGR00486">
    <property type="entry name" value="YbgI_SA1388"/>
    <property type="match status" value="1"/>
</dbReference>
<evidence type="ECO:0000256" key="7">
    <source>
        <dbReference type="SAM" id="MobiDB-lite"/>
    </source>
</evidence>
<dbReference type="FunFam" id="3.40.1390.30:FF:000001">
    <property type="entry name" value="GTP cyclohydrolase 1 type 2"/>
    <property type="match status" value="1"/>
</dbReference>
<organism evidence="8 9">
    <name type="scientific">Larkinella rosea</name>
    <dbReference type="NCBI Taxonomy" id="2025312"/>
    <lineage>
        <taxon>Bacteria</taxon>
        <taxon>Pseudomonadati</taxon>
        <taxon>Bacteroidota</taxon>
        <taxon>Cytophagia</taxon>
        <taxon>Cytophagales</taxon>
        <taxon>Spirosomataceae</taxon>
        <taxon>Larkinella</taxon>
    </lineage>
</organism>
<dbReference type="InterPro" id="IPR015867">
    <property type="entry name" value="N-reg_PII/ATP_PRibTrfase_C"/>
</dbReference>
<dbReference type="OrthoDB" id="9792792at2"/>
<dbReference type="InterPro" id="IPR017221">
    <property type="entry name" value="DUF34/NIF3_bac"/>
</dbReference>
<dbReference type="Gene3D" id="3.30.70.120">
    <property type="match status" value="1"/>
</dbReference>
<feature type="binding site" evidence="6">
    <location>
        <position position="339"/>
    </location>
    <ligand>
        <name>a divalent metal cation</name>
        <dbReference type="ChEBI" id="CHEBI:60240"/>
        <label>1</label>
    </ligand>
</feature>
<dbReference type="GO" id="GO:0046872">
    <property type="term" value="F:metal ion binding"/>
    <property type="evidence" value="ECO:0007669"/>
    <property type="project" value="UniProtKB-UniRule"/>
</dbReference>
<evidence type="ECO:0000256" key="6">
    <source>
        <dbReference type="PIRSR" id="PIRSR602678-1"/>
    </source>
</evidence>
<accession>A0A3P1BNC7</accession>
<dbReference type="GO" id="GO:0005737">
    <property type="term" value="C:cytoplasm"/>
    <property type="evidence" value="ECO:0007669"/>
    <property type="project" value="TreeGrafter"/>
</dbReference>
<feature type="binding site" evidence="6">
    <location>
        <position position="65"/>
    </location>
    <ligand>
        <name>a divalent metal cation</name>
        <dbReference type="ChEBI" id="CHEBI:60240"/>
        <label>1</label>
    </ligand>
</feature>
<dbReference type="PIRSF" id="PIRSF037489">
    <property type="entry name" value="UCP037489_NIF3_YqfO"/>
    <property type="match status" value="1"/>
</dbReference>
<reference evidence="8 9" key="1">
    <citation type="submission" date="2018-11" db="EMBL/GenBank/DDBJ databases">
        <authorList>
            <person name="Zhou Z."/>
            <person name="Wang G."/>
        </authorList>
    </citation>
    <scope>NUCLEOTIDE SEQUENCE [LARGE SCALE GENOMIC DNA]</scope>
    <source>
        <strain evidence="8 9">KCTC52004</strain>
    </source>
</reference>
<dbReference type="Pfam" id="PF01784">
    <property type="entry name" value="DUF34_NIF3"/>
    <property type="match status" value="1"/>
</dbReference>
<gene>
    <name evidence="8" type="ORF">EHT25_19220</name>
</gene>
<dbReference type="SUPFAM" id="SSF102705">
    <property type="entry name" value="NIF3 (NGG1p interacting factor 3)-like"/>
    <property type="match status" value="1"/>
</dbReference>